<keyword evidence="1" id="KW-0812">Transmembrane</keyword>
<evidence type="ECO:0000313" key="4">
    <source>
        <dbReference type="Proteomes" id="UP000247612"/>
    </source>
</evidence>
<dbReference type="PROSITE" id="PS50887">
    <property type="entry name" value="GGDEF"/>
    <property type="match status" value="1"/>
</dbReference>
<dbReference type="PROSITE" id="PS51257">
    <property type="entry name" value="PROKAR_LIPOPROTEIN"/>
    <property type="match status" value="1"/>
</dbReference>
<dbReference type="OrthoDB" id="9805474at2"/>
<dbReference type="InterPro" id="IPR043128">
    <property type="entry name" value="Rev_trsase/Diguanyl_cyclase"/>
</dbReference>
<name>A0A318L232_9FIRM</name>
<feature type="domain" description="GGDEF" evidence="2">
    <location>
        <begin position="260"/>
        <end position="389"/>
    </location>
</feature>
<reference evidence="3 4" key="1">
    <citation type="submission" date="2018-05" db="EMBL/GenBank/DDBJ databases">
        <title>Genomic Encyclopedia of Type Strains, Phase IV (KMG-IV): sequencing the most valuable type-strain genomes for metagenomic binning, comparative biology and taxonomic classification.</title>
        <authorList>
            <person name="Goeker M."/>
        </authorList>
    </citation>
    <scope>NUCLEOTIDE SEQUENCE [LARGE SCALE GENOMIC DNA]</scope>
    <source>
        <strain evidence="3 4">JC118</strain>
    </source>
</reference>
<dbReference type="Pfam" id="PF00990">
    <property type="entry name" value="GGDEF"/>
    <property type="match status" value="1"/>
</dbReference>
<dbReference type="RefSeq" id="WP_022936974.1">
    <property type="nucleotide sequence ID" value="NZ_CABKRQ010000002.1"/>
</dbReference>
<dbReference type="InterPro" id="IPR050469">
    <property type="entry name" value="Diguanylate_Cyclase"/>
</dbReference>
<dbReference type="Gene3D" id="3.30.70.270">
    <property type="match status" value="1"/>
</dbReference>
<evidence type="ECO:0000259" key="2">
    <source>
        <dbReference type="PROSITE" id="PS50887"/>
    </source>
</evidence>
<evidence type="ECO:0000313" key="3">
    <source>
        <dbReference type="EMBL" id="PXX79603.1"/>
    </source>
</evidence>
<dbReference type="EMBL" id="QJKH01000005">
    <property type="protein sequence ID" value="PXX79603.1"/>
    <property type="molecule type" value="Genomic_DNA"/>
</dbReference>
<dbReference type="GO" id="GO:0052621">
    <property type="term" value="F:diguanylate cyclase activity"/>
    <property type="evidence" value="ECO:0007669"/>
    <property type="project" value="TreeGrafter"/>
</dbReference>
<sequence>MDTEHSKIKKRKSRVDWQVSVLTAAIVIVSCSLIFFINYRLSYNNMIDELQSRASTIRDTLEDEMIREMFTELNVREDDQSELYQIAKDKMEDIRKVTSVRYLYTAKKTADGDFIYLVDGLPSDNDDFRYIGDLIEPECIPDLQRALNGETVLPNEINHTTWGNVFISYFPIVEDDEIAGVLGIEFDANRQYATFRTMRIVTPLVILAACFVAAFIAIKLFKRISNPTYQDLANTDFLTGLKNRNALEVDLSNFEFAGEYPFSVLMLDLDGLKQVNDNYGHSAGDQYIKRCCDIIRSCIPDDSAVYRMGGDEFIVILKNYTPDYLKDMVHIMVHKVKEENEKQAYLFSISIGYAVYDTTVDKNILDTIKRADSSMYEYKKKHKISNSDKDV</sequence>
<dbReference type="PANTHER" id="PTHR45138">
    <property type="entry name" value="REGULATORY COMPONENTS OF SENSORY TRANSDUCTION SYSTEM"/>
    <property type="match status" value="1"/>
</dbReference>
<dbReference type="SMART" id="SM00267">
    <property type="entry name" value="GGDEF"/>
    <property type="match status" value="1"/>
</dbReference>
<dbReference type="Proteomes" id="UP000247612">
    <property type="component" value="Unassembled WGS sequence"/>
</dbReference>
<feature type="transmembrane region" description="Helical" evidence="1">
    <location>
        <begin position="17"/>
        <end position="37"/>
    </location>
</feature>
<organism evidence="3 4">
    <name type="scientific">Dielma fastidiosa</name>
    <dbReference type="NCBI Taxonomy" id="1034346"/>
    <lineage>
        <taxon>Bacteria</taxon>
        <taxon>Bacillati</taxon>
        <taxon>Bacillota</taxon>
        <taxon>Erysipelotrichia</taxon>
        <taxon>Erysipelotrichales</taxon>
        <taxon>Erysipelotrichaceae</taxon>
        <taxon>Dielma</taxon>
    </lineage>
</organism>
<dbReference type="InterPro" id="IPR000160">
    <property type="entry name" value="GGDEF_dom"/>
</dbReference>
<accession>A0A318L232</accession>
<dbReference type="CDD" id="cd01949">
    <property type="entry name" value="GGDEF"/>
    <property type="match status" value="1"/>
</dbReference>
<proteinExistence type="predicted"/>
<dbReference type="AlphaFoldDB" id="A0A318L232"/>
<protein>
    <submittedName>
        <fullName evidence="3">Diguanylate cyclase (GGDEF)-like protein</fullName>
    </submittedName>
</protein>
<comment type="caution">
    <text evidence="3">The sequence shown here is derived from an EMBL/GenBank/DDBJ whole genome shotgun (WGS) entry which is preliminary data.</text>
</comment>
<dbReference type="SUPFAM" id="SSF55073">
    <property type="entry name" value="Nucleotide cyclase"/>
    <property type="match status" value="1"/>
</dbReference>
<dbReference type="PANTHER" id="PTHR45138:SF9">
    <property type="entry name" value="DIGUANYLATE CYCLASE DGCM-RELATED"/>
    <property type="match status" value="1"/>
</dbReference>
<keyword evidence="1" id="KW-1133">Transmembrane helix</keyword>
<evidence type="ECO:0000256" key="1">
    <source>
        <dbReference type="SAM" id="Phobius"/>
    </source>
</evidence>
<dbReference type="InterPro" id="IPR029787">
    <property type="entry name" value="Nucleotide_cyclase"/>
</dbReference>
<keyword evidence="4" id="KW-1185">Reference proteome</keyword>
<gene>
    <name evidence="3" type="ORF">DES51_10574</name>
</gene>
<feature type="transmembrane region" description="Helical" evidence="1">
    <location>
        <begin position="200"/>
        <end position="221"/>
    </location>
</feature>
<dbReference type="NCBIfam" id="TIGR00254">
    <property type="entry name" value="GGDEF"/>
    <property type="match status" value="1"/>
</dbReference>
<keyword evidence="1" id="KW-0472">Membrane</keyword>
<dbReference type="STRING" id="1034346.GCA_000313565_00668"/>